<organism evidence="14 17">
    <name type="scientific">Rotaria socialis</name>
    <dbReference type="NCBI Taxonomy" id="392032"/>
    <lineage>
        <taxon>Eukaryota</taxon>
        <taxon>Metazoa</taxon>
        <taxon>Spiralia</taxon>
        <taxon>Gnathifera</taxon>
        <taxon>Rotifera</taxon>
        <taxon>Eurotatoria</taxon>
        <taxon>Bdelloidea</taxon>
        <taxon>Philodinida</taxon>
        <taxon>Philodinidae</taxon>
        <taxon>Rotaria</taxon>
    </lineage>
</organism>
<keyword evidence="6" id="KW-0999">Mitochondrion inner membrane</keyword>
<evidence type="ECO:0008006" key="19">
    <source>
        <dbReference type="Google" id="ProtNLM"/>
    </source>
</evidence>
<evidence type="ECO:0000313" key="13">
    <source>
        <dbReference type="EMBL" id="CAF3330995.1"/>
    </source>
</evidence>
<feature type="transmembrane region" description="Helical" evidence="12">
    <location>
        <begin position="247"/>
        <end position="267"/>
    </location>
</feature>
<name>A0A817UJP6_9BILA</name>
<keyword evidence="4 10" id="KW-0812">Transmembrane</keyword>
<keyword evidence="9 10" id="KW-0472">Membrane</keyword>
<evidence type="ECO:0000256" key="12">
    <source>
        <dbReference type="SAM" id="Phobius"/>
    </source>
</evidence>
<evidence type="ECO:0000256" key="10">
    <source>
        <dbReference type="PROSITE-ProRule" id="PRU00282"/>
    </source>
</evidence>
<dbReference type="EMBL" id="CAJOBP010004013">
    <property type="protein sequence ID" value="CAF4426771.1"/>
    <property type="molecule type" value="Genomic_DNA"/>
</dbReference>
<dbReference type="InterPro" id="IPR023395">
    <property type="entry name" value="MCP_dom_sf"/>
</dbReference>
<dbReference type="InterPro" id="IPR018108">
    <property type="entry name" value="MCP_transmembrane"/>
</dbReference>
<dbReference type="Proteomes" id="UP000663851">
    <property type="component" value="Unassembled WGS sequence"/>
</dbReference>
<evidence type="ECO:0000313" key="14">
    <source>
        <dbReference type="EMBL" id="CAF3333137.1"/>
    </source>
</evidence>
<reference evidence="14" key="1">
    <citation type="submission" date="2021-02" db="EMBL/GenBank/DDBJ databases">
        <authorList>
            <person name="Nowell W R."/>
        </authorList>
    </citation>
    <scope>NUCLEOTIDE SEQUENCE</scope>
</reference>
<dbReference type="Proteomes" id="UP000663833">
    <property type="component" value="Unassembled WGS sequence"/>
</dbReference>
<dbReference type="Proteomes" id="UP000663825">
    <property type="component" value="Unassembled WGS sequence"/>
</dbReference>
<evidence type="ECO:0000313" key="18">
    <source>
        <dbReference type="Proteomes" id="UP000663873"/>
    </source>
</evidence>
<evidence type="ECO:0000256" key="9">
    <source>
        <dbReference type="ARBA" id="ARBA00023136"/>
    </source>
</evidence>
<dbReference type="AlphaFoldDB" id="A0A817UJP6"/>
<dbReference type="EMBL" id="CAJNYD010001371">
    <property type="protein sequence ID" value="CAF3333137.1"/>
    <property type="molecule type" value="Genomic_DNA"/>
</dbReference>
<dbReference type="Pfam" id="PF00153">
    <property type="entry name" value="Mito_carr"/>
    <property type="match status" value="3"/>
</dbReference>
<dbReference type="PROSITE" id="PS50920">
    <property type="entry name" value="SOLCAR"/>
    <property type="match status" value="3"/>
</dbReference>
<evidence type="ECO:0000313" key="17">
    <source>
        <dbReference type="Proteomes" id="UP000663833"/>
    </source>
</evidence>
<evidence type="ECO:0000256" key="11">
    <source>
        <dbReference type="RuleBase" id="RU000488"/>
    </source>
</evidence>
<gene>
    <name evidence="15" type="ORF">HFQ381_LOCUS5679</name>
    <name evidence="14" type="ORF">LUA448_LOCUS11361</name>
    <name evidence="13" type="ORF">TIS948_LOCUS21325</name>
    <name evidence="16" type="ORF">UJA718_LOCUS21016</name>
</gene>
<dbReference type="Gene3D" id="1.50.40.10">
    <property type="entry name" value="Mitochondrial carrier domain"/>
    <property type="match status" value="2"/>
</dbReference>
<evidence type="ECO:0000256" key="1">
    <source>
        <dbReference type="ARBA" id="ARBA00004448"/>
    </source>
</evidence>
<sequence length="273" mass="30335">MKEIDFIQTIKHSLVAGSIAGCAVDLSLYPIDTIKTRLQEKKNLNRRLLFSSLYSGVGSVLIGSGPGSALFFLGYNLTKQTVHLSSQWQTHMIAAILGEICACLVRVPVEVVKQRAQVNRNSRLLTIAQSCLRDEGLFGLYRGYFATLSREIPFSIIQFPLWEFFKESWRKQQNQDLSPWQGALCGSLAGGIAASITTPFDVAKTRIMLAHHSHTDAASHSLKIMKNIFQQEGFSALYSGVLPRTMWISIGGFVYFGAFELATSLFFSQNSQI</sequence>
<keyword evidence="5" id="KW-0677">Repeat</keyword>
<feature type="repeat" description="Solcar" evidence="10">
    <location>
        <begin position="8"/>
        <end position="81"/>
    </location>
</feature>
<evidence type="ECO:0000256" key="2">
    <source>
        <dbReference type="ARBA" id="ARBA00006375"/>
    </source>
</evidence>
<dbReference type="Proteomes" id="UP000663873">
    <property type="component" value="Unassembled WGS sequence"/>
</dbReference>
<feature type="transmembrane region" description="Helical" evidence="12">
    <location>
        <begin position="88"/>
        <end position="107"/>
    </location>
</feature>
<dbReference type="EMBL" id="CAJOBO010000241">
    <property type="protein sequence ID" value="CAF4172238.1"/>
    <property type="molecule type" value="Genomic_DNA"/>
</dbReference>
<evidence type="ECO:0000256" key="3">
    <source>
        <dbReference type="ARBA" id="ARBA00022448"/>
    </source>
</evidence>
<feature type="repeat" description="Solcar" evidence="10">
    <location>
        <begin position="86"/>
        <end position="168"/>
    </location>
</feature>
<evidence type="ECO:0000313" key="15">
    <source>
        <dbReference type="EMBL" id="CAF4172238.1"/>
    </source>
</evidence>
<evidence type="ECO:0000256" key="5">
    <source>
        <dbReference type="ARBA" id="ARBA00022737"/>
    </source>
</evidence>
<protein>
    <recommendedName>
        <fullName evidence="19">Mitochondrial carrier protein</fullName>
    </recommendedName>
</protein>
<keyword evidence="18" id="KW-1185">Reference proteome</keyword>
<keyword evidence="8" id="KW-0496">Mitochondrion</keyword>
<dbReference type="EMBL" id="CAJNXB010003648">
    <property type="protein sequence ID" value="CAF3330995.1"/>
    <property type="molecule type" value="Genomic_DNA"/>
</dbReference>
<dbReference type="PANTHER" id="PTHR45667">
    <property type="entry name" value="S-ADENOSYLMETHIONINE MITOCHONDRIAL CARRIER PROTEIN"/>
    <property type="match status" value="1"/>
</dbReference>
<evidence type="ECO:0000256" key="6">
    <source>
        <dbReference type="ARBA" id="ARBA00022792"/>
    </source>
</evidence>
<comment type="subcellular location">
    <subcellularLocation>
        <location evidence="1">Mitochondrion inner membrane</location>
        <topology evidence="1">Multi-pass membrane protein</topology>
    </subcellularLocation>
</comment>
<dbReference type="GO" id="GO:0005743">
    <property type="term" value="C:mitochondrial inner membrane"/>
    <property type="evidence" value="ECO:0007669"/>
    <property type="project" value="UniProtKB-SubCell"/>
</dbReference>
<proteinExistence type="inferred from homology"/>
<evidence type="ECO:0000313" key="16">
    <source>
        <dbReference type="EMBL" id="CAF4426771.1"/>
    </source>
</evidence>
<dbReference type="OrthoDB" id="276989at2759"/>
<comment type="caution">
    <text evidence="14">The sequence shown here is derived from an EMBL/GenBank/DDBJ whole genome shotgun (WGS) entry which is preliminary data.</text>
</comment>
<feature type="repeat" description="Solcar" evidence="10">
    <location>
        <begin position="181"/>
        <end position="265"/>
    </location>
</feature>
<dbReference type="PROSITE" id="PS51257">
    <property type="entry name" value="PROKAR_LIPOPROTEIN"/>
    <property type="match status" value="1"/>
</dbReference>
<feature type="transmembrane region" description="Helical" evidence="12">
    <location>
        <begin position="52"/>
        <end position="76"/>
    </location>
</feature>
<dbReference type="FunFam" id="1.50.40.10:FF:000018">
    <property type="entry name" value="S-adenosylmethionine mitochondrial carrier protein-like"/>
    <property type="match status" value="1"/>
</dbReference>
<evidence type="ECO:0000256" key="4">
    <source>
        <dbReference type="ARBA" id="ARBA00022692"/>
    </source>
</evidence>
<evidence type="ECO:0000256" key="7">
    <source>
        <dbReference type="ARBA" id="ARBA00022989"/>
    </source>
</evidence>
<keyword evidence="7 12" id="KW-1133">Transmembrane helix</keyword>
<comment type="similarity">
    <text evidence="2 11">Belongs to the mitochondrial carrier (TC 2.A.29) family.</text>
</comment>
<accession>A0A817UJP6</accession>
<keyword evidence="3 11" id="KW-0813">Transport</keyword>
<evidence type="ECO:0000256" key="8">
    <source>
        <dbReference type="ARBA" id="ARBA00023128"/>
    </source>
</evidence>
<dbReference type="SUPFAM" id="SSF103506">
    <property type="entry name" value="Mitochondrial carrier"/>
    <property type="match status" value="1"/>
</dbReference>